<evidence type="ECO:0000256" key="2">
    <source>
        <dbReference type="ARBA" id="ARBA00022679"/>
    </source>
</evidence>
<dbReference type="InterPro" id="IPR050317">
    <property type="entry name" value="Plant_Fungal_Acyltransferase"/>
</dbReference>
<proteinExistence type="inferred from homology"/>
<dbReference type="OrthoDB" id="781390at2759"/>
<dbReference type="Proteomes" id="UP000237000">
    <property type="component" value="Unassembled WGS sequence"/>
</dbReference>
<sequence>MTKFTVKEKIMVKPAEKLPRQSVWMSALDLMAGNVHSPVIYFYRPNGDQDSKFFDPKVLKESLSKVLVPFYPMAGRFKLDHSGRHEIDCNGEGVLFIVAKSSSLLEDFRDFAPTPELRSLCPAVDYSGGISSYPFMLLQVTYFSCGGVSLGFSTEHRVVDAPAFFHFMTEWSNMARGLDITIPPFLDRTIFRPPREVPNNMETRLYFPVNGRYSRLKPRPPSNYFGTGVFTAKSTAVVSDLQSKPLWFASSRIHETLIRMDDDYLRSAIDYLEAHPNTERSGAHCYKSPNFKVTSWMKMPIYEADFGWGKPIYMGPGGNIYEGKAYIIPSDNEDGSLFLVIALQQEQMKVFKKLFYECTEVKPLNNLSRASL</sequence>
<protein>
    <submittedName>
        <fullName evidence="4">Transferase</fullName>
    </submittedName>
</protein>
<dbReference type="InParanoid" id="A0A2P5G037"/>
<dbReference type="GO" id="GO:0016747">
    <property type="term" value="F:acyltransferase activity, transferring groups other than amino-acyl groups"/>
    <property type="evidence" value="ECO:0007669"/>
    <property type="project" value="TreeGrafter"/>
</dbReference>
<dbReference type="PANTHER" id="PTHR31642">
    <property type="entry name" value="TRICHOTHECENE 3-O-ACETYLTRANSFERASE"/>
    <property type="match status" value="1"/>
</dbReference>
<dbReference type="AlphaFoldDB" id="A0A2P5G037"/>
<name>A0A2P5G037_TREOI</name>
<dbReference type="Gene3D" id="3.30.559.10">
    <property type="entry name" value="Chloramphenicol acetyltransferase-like domain"/>
    <property type="match status" value="2"/>
</dbReference>
<evidence type="ECO:0000313" key="5">
    <source>
        <dbReference type="Proteomes" id="UP000237000"/>
    </source>
</evidence>
<comment type="similarity">
    <text evidence="1">Belongs to the plant acyltransferase family.</text>
</comment>
<dbReference type="STRING" id="63057.A0A2P5G037"/>
<keyword evidence="5" id="KW-1185">Reference proteome</keyword>
<evidence type="ECO:0000256" key="1">
    <source>
        <dbReference type="ARBA" id="ARBA00009861"/>
    </source>
</evidence>
<organism evidence="4 5">
    <name type="scientific">Trema orientale</name>
    <name type="common">Charcoal tree</name>
    <name type="synonym">Celtis orientalis</name>
    <dbReference type="NCBI Taxonomy" id="63057"/>
    <lineage>
        <taxon>Eukaryota</taxon>
        <taxon>Viridiplantae</taxon>
        <taxon>Streptophyta</taxon>
        <taxon>Embryophyta</taxon>
        <taxon>Tracheophyta</taxon>
        <taxon>Spermatophyta</taxon>
        <taxon>Magnoliopsida</taxon>
        <taxon>eudicotyledons</taxon>
        <taxon>Gunneridae</taxon>
        <taxon>Pentapetalae</taxon>
        <taxon>rosids</taxon>
        <taxon>fabids</taxon>
        <taxon>Rosales</taxon>
        <taxon>Cannabaceae</taxon>
        <taxon>Trema</taxon>
    </lineage>
</organism>
<dbReference type="EMBL" id="JXTC01000002">
    <property type="protein sequence ID" value="POO03392.1"/>
    <property type="molecule type" value="Genomic_DNA"/>
</dbReference>
<keyword evidence="2 4" id="KW-0808">Transferase</keyword>
<dbReference type="InterPro" id="IPR023213">
    <property type="entry name" value="CAT-like_dom_sf"/>
</dbReference>
<evidence type="ECO:0000313" key="4">
    <source>
        <dbReference type="EMBL" id="POO03392.1"/>
    </source>
</evidence>
<accession>A0A2P5G037</accession>
<gene>
    <name evidence="4" type="ORF">TorRG33x02_005970</name>
</gene>
<reference evidence="5" key="1">
    <citation type="submission" date="2016-06" db="EMBL/GenBank/DDBJ databases">
        <title>Parallel loss of symbiosis genes in relatives of nitrogen-fixing non-legume Parasponia.</title>
        <authorList>
            <person name="Van Velzen R."/>
            <person name="Holmer R."/>
            <person name="Bu F."/>
            <person name="Rutten L."/>
            <person name="Van Zeijl A."/>
            <person name="Liu W."/>
            <person name="Santuari L."/>
            <person name="Cao Q."/>
            <person name="Sharma T."/>
            <person name="Shen D."/>
            <person name="Roswanjaya Y."/>
            <person name="Wardhani T."/>
            <person name="Kalhor M.S."/>
            <person name="Jansen J."/>
            <person name="Van den Hoogen J."/>
            <person name="Gungor B."/>
            <person name="Hartog M."/>
            <person name="Hontelez J."/>
            <person name="Verver J."/>
            <person name="Yang W.-C."/>
            <person name="Schijlen E."/>
            <person name="Repin R."/>
            <person name="Schilthuizen M."/>
            <person name="Schranz E."/>
            <person name="Heidstra R."/>
            <person name="Miyata K."/>
            <person name="Fedorova E."/>
            <person name="Kohlen W."/>
            <person name="Bisseling T."/>
            <person name="Smit S."/>
            <person name="Geurts R."/>
        </authorList>
    </citation>
    <scope>NUCLEOTIDE SEQUENCE [LARGE SCALE GENOMIC DNA]</scope>
    <source>
        <strain evidence="5">cv. RG33-2</strain>
    </source>
</reference>
<comment type="caution">
    <text evidence="4">The sequence shown here is derived from an EMBL/GenBank/DDBJ whole genome shotgun (WGS) entry which is preliminary data.</text>
</comment>
<evidence type="ECO:0000256" key="3">
    <source>
        <dbReference type="ARBA" id="ARBA00023315"/>
    </source>
</evidence>
<keyword evidence="3" id="KW-0012">Acyltransferase</keyword>
<dbReference type="PANTHER" id="PTHR31642:SF11">
    <property type="entry name" value="SHIKIMATE O-HYDROXYCINNAMOYLTRANSFERASE"/>
    <property type="match status" value="1"/>
</dbReference>
<dbReference type="Pfam" id="PF02458">
    <property type="entry name" value="Transferase"/>
    <property type="match status" value="1"/>
</dbReference>